<accession>A0ABP4KRY6</accession>
<dbReference type="InterPro" id="IPR010349">
    <property type="entry name" value="Asparaginase_II"/>
</dbReference>
<evidence type="ECO:0000313" key="2">
    <source>
        <dbReference type="Proteomes" id="UP001500177"/>
    </source>
</evidence>
<dbReference type="Proteomes" id="UP001500177">
    <property type="component" value="Unassembled WGS sequence"/>
</dbReference>
<gene>
    <name evidence="1" type="ORF">GCM10009690_10000</name>
</gene>
<reference evidence="2" key="1">
    <citation type="journal article" date="2019" name="Int. J. Syst. Evol. Microbiol.">
        <title>The Global Catalogue of Microorganisms (GCM) 10K type strain sequencing project: providing services to taxonomists for standard genome sequencing and annotation.</title>
        <authorList>
            <consortium name="The Broad Institute Genomics Platform"/>
            <consortium name="The Broad Institute Genome Sequencing Center for Infectious Disease"/>
            <person name="Wu L."/>
            <person name="Ma J."/>
        </authorList>
    </citation>
    <scope>NUCLEOTIDE SEQUENCE [LARGE SCALE GENOMIC DNA]</scope>
    <source>
        <strain evidence="2">JCM 13318</strain>
    </source>
</reference>
<protein>
    <submittedName>
        <fullName evidence="1">Asparaginase</fullName>
    </submittedName>
</protein>
<keyword evidence="2" id="KW-1185">Reference proteome</keyword>
<sequence length="397" mass="41702">MFTGARTDDKNLHATSLKGRRLECVTFSTFTPAQAAELAVVERSGFIESRHIGSAVVLDPDGSPLISLGAPEAAVFTRSSLKPLQAIAAMSLGAQLTGPAAALAAASHKSEAGHVAVVSAMLENAGLSVSDLQCPSAHPADGAFRRELQERARAQGDENADPRSPLYFNCSGKHAAFLAAARAIGADTSTYLSPDHPVQQKVAEVVADFASEEPSAVGIDGCGAPVFALSLTGLARAVGRVIRMGSADGAVEETAGPWTAYEREARTLTEAVFADPWTIEGHGRPNSTVIDRLGVFAKGGAEGVIVMATKSGYSVALKCLDGSSRPTSWVALNLLEKAGAFEEAYRRSAMYEDQLEDLFDVIVDPITGGTDSEGRTRVVGMLCLGEDVARIREREQD</sequence>
<organism evidence="1 2">
    <name type="scientific">Brevibacterium permense</name>
    <dbReference type="NCBI Taxonomy" id="234834"/>
    <lineage>
        <taxon>Bacteria</taxon>
        <taxon>Bacillati</taxon>
        <taxon>Actinomycetota</taxon>
        <taxon>Actinomycetes</taxon>
        <taxon>Micrococcales</taxon>
        <taxon>Brevibacteriaceae</taxon>
        <taxon>Brevibacterium</taxon>
    </lineage>
</organism>
<dbReference type="PANTHER" id="PTHR42110">
    <property type="entry name" value="L-ASPARAGINASE, PUTATIVE (AFU_ORTHOLOGUE AFUA_3G11890)-RELATED"/>
    <property type="match status" value="1"/>
</dbReference>
<dbReference type="EMBL" id="BAAALX010000002">
    <property type="protein sequence ID" value="GAA1509125.1"/>
    <property type="molecule type" value="Genomic_DNA"/>
</dbReference>
<dbReference type="PANTHER" id="PTHR42110:SF1">
    <property type="entry name" value="L-ASPARAGINASE, PUTATIVE (AFU_ORTHOLOGUE AFUA_3G11890)-RELATED"/>
    <property type="match status" value="1"/>
</dbReference>
<dbReference type="Pfam" id="PF06089">
    <property type="entry name" value="Asparaginase_II"/>
    <property type="match status" value="1"/>
</dbReference>
<evidence type="ECO:0000313" key="1">
    <source>
        <dbReference type="EMBL" id="GAA1509125.1"/>
    </source>
</evidence>
<name>A0ABP4KRY6_9MICO</name>
<proteinExistence type="predicted"/>
<comment type="caution">
    <text evidence="1">The sequence shown here is derived from an EMBL/GenBank/DDBJ whole genome shotgun (WGS) entry which is preliminary data.</text>
</comment>